<accession>A0A449ARJ1</accession>
<evidence type="ECO:0000313" key="4">
    <source>
        <dbReference type="Proteomes" id="UP000290495"/>
    </source>
</evidence>
<sequence>MKIRKKICTFLCLLNSLTLPVVVISCSNNESKQPITKEAEIKNKEKTNETKNDKKEKEPNKTTNSSNIGKQNSVINDDEKQKTKDKLKEKDNSEELKKDQSATTQIDKEEKTSKNDFDFSDLEDIPNNFEISSKHYKTFDAFSFLERVKNTPNEISNQMIFDQKITEKYFINVLEIPSIKTNNETGILSNIKLKFSSKSNNNNFIEKTFSLSGFKTRAKEINSKNDFVSEQDEEHYEIYKNIFPSLLGIMLIKNKNNDVETKLNEIEKQDSEYSISDIRNHGINDKDDLFFDKSLRFNPSMPNNFIKINEIDETKYTYKINGVKANDNEGTLELEVLVSDMNETNSGLPDVTKTLKFNNLRKHNTNKKEIYFNIETEVFSSKIKENNKISSKLKEIYDDNSQIDSKTSIKNNFNEFEVGLLKRFIFNSLQMIITDRTYRTKENGILLNNIKATNSNNAIFPFITKYSESILSDFEIFLEPIDGQNSPLILNVEANLSINSYESSSFIDMTDLSSLGPTLSFNATGTLFKSKFYKS</sequence>
<feature type="compositionally biased region" description="Polar residues" evidence="1">
    <location>
        <begin position="65"/>
        <end position="75"/>
    </location>
</feature>
<dbReference type="PROSITE" id="PS51257">
    <property type="entry name" value="PROKAR_LIPOPROTEIN"/>
    <property type="match status" value="1"/>
</dbReference>
<dbReference type="NCBIfam" id="NF045959">
    <property type="entry name" value="LppA_rel_LP"/>
    <property type="match status" value="1"/>
</dbReference>
<keyword evidence="3" id="KW-0449">Lipoprotein</keyword>
<dbReference type="RefSeq" id="WP_235732103.1">
    <property type="nucleotide sequence ID" value="NZ_LR215010.1"/>
</dbReference>
<feature type="signal peptide" evidence="2">
    <location>
        <begin position="1"/>
        <end position="23"/>
    </location>
</feature>
<dbReference type="Proteomes" id="UP000290495">
    <property type="component" value="Chromosome"/>
</dbReference>
<name>A0A449ARJ1_9BACT</name>
<gene>
    <name evidence="3" type="ORF">NCTC10146_00435</name>
</gene>
<dbReference type="AlphaFoldDB" id="A0A449ARJ1"/>
<reference evidence="3 4" key="1">
    <citation type="submission" date="2019-01" db="EMBL/GenBank/DDBJ databases">
        <authorList>
            <consortium name="Pathogen Informatics"/>
        </authorList>
    </citation>
    <scope>NUCLEOTIDE SEQUENCE [LARGE SCALE GENOMIC DNA]</scope>
    <source>
        <strain evidence="3 4">NCTC10146</strain>
    </source>
</reference>
<feature type="compositionally biased region" description="Basic and acidic residues" evidence="1">
    <location>
        <begin position="35"/>
        <end position="60"/>
    </location>
</feature>
<dbReference type="EMBL" id="LR215010">
    <property type="protein sequence ID" value="VEU68972.1"/>
    <property type="molecule type" value="Genomic_DNA"/>
</dbReference>
<feature type="region of interest" description="Disordered" evidence="1">
    <location>
        <begin position="32"/>
        <end position="112"/>
    </location>
</feature>
<evidence type="ECO:0000256" key="1">
    <source>
        <dbReference type="SAM" id="MobiDB-lite"/>
    </source>
</evidence>
<protein>
    <submittedName>
        <fullName evidence="3">Lipoprotein, LppA</fullName>
    </submittedName>
</protein>
<proteinExistence type="predicted"/>
<organism evidence="3 4">
    <name type="scientific">Mycoplasmopsis canis</name>
    <dbReference type="NCBI Taxonomy" id="29555"/>
    <lineage>
        <taxon>Bacteria</taxon>
        <taxon>Bacillati</taxon>
        <taxon>Mycoplasmatota</taxon>
        <taxon>Mycoplasmoidales</taxon>
        <taxon>Metamycoplasmataceae</taxon>
        <taxon>Mycoplasmopsis</taxon>
    </lineage>
</organism>
<evidence type="ECO:0000313" key="3">
    <source>
        <dbReference type="EMBL" id="VEU68972.1"/>
    </source>
</evidence>
<feature type="chain" id="PRO_5019340899" evidence="2">
    <location>
        <begin position="24"/>
        <end position="535"/>
    </location>
</feature>
<keyword evidence="2" id="KW-0732">Signal</keyword>
<feature type="compositionally biased region" description="Basic and acidic residues" evidence="1">
    <location>
        <begin position="77"/>
        <end position="112"/>
    </location>
</feature>
<evidence type="ECO:0000256" key="2">
    <source>
        <dbReference type="SAM" id="SignalP"/>
    </source>
</evidence>